<accession>A0A4Y2TRL0</accession>
<evidence type="ECO:0000313" key="2">
    <source>
        <dbReference type="EMBL" id="GBO03275.1"/>
    </source>
</evidence>
<protein>
    <submittedName>
        <fullName evidence="2">Uncharacterized protein</fullName>
    </submittedName>
</protein>
<evidence type="ECO:0000256" key="1">
    <source>
        <dbReference type="SAM" id="MobiDB-lite"/>
    </source>
</evidence>
<keyword evidence="3" id="KW-1185">Reference proteome</keyword>
<feature type="region of interest" description="Disordered" evidence="1">
    <location>
        <begin position="1"/>
        <end position="26"/>
    </location>
</feature>
<sequence>MVNKSGSGSGSEAGLGSVDPSRRKERIRHITAPRTISPFFLPHALFTFFILVNWTRPSHSLTKSSLPLATPRTQDLQLMPLANEQLSSEKVRERRRQAHEFLGILS</sequence>
<gene>
    <name evidence="2" type="ORF">AVEN_273394_1</name>
</gene>
<organism evidence="2 3">
    <name type="scientific">Araneus ventricosus</name>
    <name type="common">Orbweaver spider</name>
    <name type="synonym">Epeira ventricosa</name>
    <dbReference type="NCBI Taxonomy" id="182803"/>
    <lineage>
        <taxon>Eukaryota</taxon>
        <taxon>Metazoa</taxon>
        <taxon>Ecdysozoa</taxon>
        <taxon>Arthropoda</taxon>
        <taxon>Chelicerata</taxon>
        <taxon>Arachnida</taxon>
        <taxon>Araneae</taxon>
        <taxon>Araneomorphae</taxon>
        <taxon>Entelegynae</taxon>
        <taxon>Araneoidea</taxon>
        <taxon>Araneidae</taxon>
        <taxon>Araneus</taxon>
    </lineage>
</organism>
<dbReference type="Proteomes" id="UP000499080">
    <property type="component" value="Unassembled WGS sequence"/>
</dbReference>
<dbReference type="AlphaFoldDB" id="A0A4Y2TRL0"/>
<name>A0A4Y2TRL0_ARAVE</name>
<dbReference type="EMBL" id="BGPR01030645">
    <property type="protein sequence ID" value="GBO03275.1"/>
    <property type="molecule type" value="Genomic_DNA"/>
</dbReference>
<comment type="caution">
    <text evidence="2">The sequence shown here is derived from an EMBL/GenBank/DDBJ whole genome shotgun (WGS) entry which is preliminary data.</text>
</comment>
<proteinExistence type="predicted"/>
<reference evidence="2 3" key="1">
    <citation type="journal article" date="2019" name="Sci. Rep.">
        <title>Orb-weaving spider Araneus ventricosus genome elucidates the spidroin gene catalogue.</title>
        <authorList>
            <person name="Kono N."/>
            <person name="Nakamura H."/>
            <person name="Ohtoshi R."/>
            <person name="Moran D.A.P."/>
            <person name="Shinohara A."/>
            <person name="Yoshida Y."/>
            <person name="Fujiwara M."/>
            <person name="Mori M."/>
            <person name="Tomita M."/>
            <person name="Arakawa K."/>
        </authorList>
    </citation>
    <scope>NUCLEOTIDE SEQUENCE [LARGE SCALE GENOMIC DNA]</scope>
</reference>
<evidence type="ECO:0000313" key="3">
    <source>
        <dbReference type="Proteomes" id="UP000499080"/>
    </source>
</evidence>